<accession>A0A9P6TZI9</accession>
<reference evidence="1" key="1">
    <citation type="journal article" date="2020" name="Fungal Divers.">
        <title>Resolving the Mortierellaceae phylogeny through synthesis of multi-gene phylogenetics and phylogenomics.</title>
        <authorList>
            <person name="Vandepol N."/>
            <person name="Liber J."/>
            <person name="Desiro A."/>
            <person name="Na H."/>
            <person name="Kennedy M."/>
            <person name="Barry K."/>
            <person name="Grigoriev I.V."/>
            <person name="Miller A.N."/>
            <person name="O'Donnell K."/>
            <person name="Stajich J.E."/>
            <person name="Bonito G."/>
        </authorList>
    </citation>
    <scope>NUCLEOTIDE SEQUENCE</scope>
    <source>
        <strain evidence="1">BC1065</strain>
    </source>
</reference>
<evidence type="ECO:0000313" key="2">
    <source>
        <dbReference type="Proteomes" id="UP000807716"/>
    </source>
</evidence>
<name>A0A9P6TZI9_9FUNG</name>
<evidence type="ECO:0000313" key="1">
    <source>
        <dbReference type="EMBL" id="KAG0252736.1"/>
    </source>
</evidence>
<keyword evidence="2" id="KW-1185">Reference proteome</keyword>
<protein>
    <submittedName>
        <fullName evidence="1">Uncharacterized protein</fullName>
    </submittedName>
</protein>
<organism evidence="1 2">
    <name type="scientific">Actinomortierella ambigua</name>
    <dbReference type="NCBI Taxonomy" id="1343610"/>
    <lineage>
        <taxon>Eukaryota</taxon>
        <taxon>Fungi</taxon>
        <taxon>Fungi incertae sedis</taxon>
        <taxon>Mucoromycota</taxon>
        <taxon>Mortierellomycotina</taxon>
        <taxon>Mortierellomycetes</taxon>
        <taxon>Mortierellales</taxon>
        <taxon>Mortierellaceae</taxon>
        <taxon>Actinomortierella</taxon>
    </lineage>
</organism>
<dbReference type="Proteomes" id="UP000807716">
    <property type="component" value="Unassembled WGS sequence"/>
</dbReference>
<gene>
    <name evidence="1" type="ORF">DFQ27_007876</name>
</gene>
<sequence>MSNINAINARIVRCEKWISTLQGVISSNKDPIGVLSPGSSEGEDDEDYVRMEREQLRQAKIESSAALLGHWQSELTVAT</sequence>
<proteinExistence type="predicted"/>
<comment type="caution">
    <text evidence="1">The sequence shown here is derived from an EMBL/GenBank/DDBJ whole genome shotgun (WGS) entry which is preliminary data.</text>
</comment>
<dbReference type="AlphaFoldDB" id="A0A9P6TZI9"/>
<feature type="non-terminal residue" evidence="1">
    <location>
        <position position="79"/>
    </location>
</feature>
<dbReference type="EMBL" id="JAAAJB010000635">
    <property type="protein sequence ID" value="KAG0252736.1"/>
    <property type="molecule type" value="Genomic_DNA"/>
</dbReference>